<dbReference type="VEuPathDB" id="FungiDB:AeMF1_017080"/>
<dbReference type="Proteomes" id="UP000481153">
    <property type="component" value="Unassembled WGS sequence"/>
</dbReference>
<dbReference type="Pfam" id="PF13202">
    <property type="entry name" value="EF-hand_5"/>
    <property type="match status" value="1"/>
</dbReference>
<feature type="region of interest" description="Disordered" evidence="5">
    <location>
        <begin position="1092"/>
        <end position="1132"/>
    </location>
</feature>
<evidence type="ECO:0000256" key="4">
    <source>
        <dbReference type="SAM" id="Coils"/>
    </source>
</evidence>
<evidence type="ECO:0000259" key="6">
    <source>
        <dbReference type="PROSITE" id="PS50222"/>
    </source>
</evidence>
<dbReference type="InterPro" id="IPR036322">
    <property type="entry name" value="WD40_repeat_dom_sf"/>
</dbReference>
<feature type="repeat" description="WD" evidence="3">
    <location>
        <begin position="308"/>
        <end position="349"/>
    </location>
</feature>
<dbReference type="SUPFAM" id="SSF101908">
    <property type="entry name" value="Putative isomerase YbhE"/>
    <property type="match status" value="1"/>
</dbReference>
<dbReference type="CDD" id="cd00051">
    <property type="entry name" value="EFh"/>
    <property type="match status" value="1"/>
</dbReference>
<dbReference type="SUPFAM" id="SSF50998">
    <property type="entry name" value="Quinoprotein alcohol dehydrogenase-like"/>
    <property type="match status" value="1"/>
</dbReference>
<dbReference type="GO" id="GO:0005509">
    <property type="term" value="F:calcium ion binding"/>
    <property type="evidence" value="ECO:0007669"/>
    <property type="project" value="InterPro"/>
</dbReference>
<keyword evidence="3" id="KW-0853">WD repeat</keyword>
<feature type="domain" description="EF-hand" evidence="6">
    <location>
        <begin position="1382"/>
        <end position="1417"/>
    </location>
</feature>
<feature type="repeat" description="WD" evidence="3">
    <location>
        <begin position="820"/>
        <end position="852"/>
    </location>
</feature>
<feature type="coiled-coil region" evidence="4">
    <location>
        <begin position="890"/>
        <end position="917"/>
    </location>
</feature>
<dbReference type="InterPro" id="IPR015943">
    <property type="entry name" value="WD40/YVTN_repeat-like_dom_sf"/>
</dbReference>
<evidence type="ECO:0000256" key="1">
    <source>
        <dbReference type="ARBA" id="ARBA00022737"/>
    </source>
</evidence>
<gene>
    <name evidence="7" type="ORF">Ae201684_016479</name>
</gene>
<dbReference type="InterPro" id="IPR001680">
    <property type="entry name" value="WD40_rpt"/>
</dbReference>
<dbReference type="InterPro" id="IPR011047">
    <property type="entry name" value="Quinoprotein_ADH-like_sf"/>
</dbReference>
<dbReference type="SMART" id="SM00054">
    <property type="entry name" value="EFh"/>
    <property type="match status" value="5"/>
</dbReference>
<feature type="repeat" description="WD" evidence="3">
    <location>
        <begin position="583"/>
        <end position="617"/>
    </location>
</feature>
<feature type="compositionally biased region" description="Polar residues" evidence="5">
    <location>
        <begin position="1114"/>
        <end position="1126"/>
    </location>
</feature>
<name>A0A6G0WBX0_9STRA</name>
<evidence type="ECO:0000313" key="8">
    <source>
        <dbReference type="Proteomes" id="UP000481153"/>
    </source>
</evidence>
<dbReference type="InterPro" id="IPR051242">
    <property type="entry name" value="WD-EF-hand_domain"/>
</dbReference>
<evidence type="ECO:0000256" key="3">
    <source>
        <dbReference type="PROSITE-ProRule" id="PRU00221"/>
    </source>
</evidence>
<dbReference type="PANTHER" id="PTHR44324">
    <property type="entry name" value="WD40 REPEAT DOMAIN 95"/>
    <property type="match status" value="1"/>
</dbReference>
<dbReference type="PROSITE" id="PS50082">
    <property type="entry name" value="WD_REPEATS_2"/>
    <property type="match status" value="3"/>
</dbReference>
<dbReference type="SMART" id="SM00320">
    <property type="entry name" value="WD40"/>
    <property type="match status" value="8"/>
</dbReference>
<keyword evidence="2" id="KW-0106">Calcium</keyword>
<proteinExistence type="predicted"/>
<dbReference type="PANTHER" id="PTHR44324:SF4">
    <property type="entry name" value="WD40 REPEAT DOMAIN 95"/>
    <property type="match status" value="1"/>
</dbReference>
<feature type="domain" description="EF-hand" evidence="6">
    <location>
        <begin position="56"/>
        <end position="91"/>
    </location>
</feature>
<feature type="compositionally biased region" description="Polar residues" evidence="5">
    <location>
        <begin position="1098"/>
        <end position="1107"/>
    </location>
</feature>
<dbReference type="Pfam" id="PF13499">
    <property type="entry name" value="EF-hand_7"/>
    <property type="match status" value="2"/>
</dbReference>
<dbReference type="PROSITE" id="PS50222">
    <property type="entry name" value="EF_HAND_2"/>
    <property type="match status" value="4"/>
</dbReference>
<dbReference type="InterPro" id="IPR011992">
    <property type="entry name" value="EF-hand-dom_pair"/>
</dbReference>
<comment type="caution">
    <text evidence="7">The sequence shown here is derived from an EMBL/GenBank/DDBJ whole genome shotgun (WGS) entry which is preliminary data.</text>
</comment>
<accession>A0A6G0WBX0</accession>
<reference evidence="7 8" key="1">
    <citation type="submission" date="2019-07" db="EMBL/GenBank/DDBJ databases">
        <title>Genomics analysis of Aphanomyces spp. identifies a new class of oomycete effector associated with host adaptation.</title>
        <authorList>
            <person name="Gaulin E."/>
        </authorList>
    </citation>
    <scope>NUCLEOTIDE SEQUENCE [LARGE SCALE GENOMIC DNA]</scope>
    <source>
        <strain evidence="7 8">ATCC 201684</strain>
    </source>
</reference>
<dbReference type="SUPFAM" id="SSF50978">
    <property type="entry name" value="WD40 repeat-like"/>
    <property type="match status" value="1"/>
</dbReference>
<evidence type="ECO:0000256" key="5">
    <source>
        <dbReference type="SAM" id="MobiDB-lite"/>
    </source>
</evidence>
<protein>
    <recommendedName>
        <fullName evidence="6">EF-hand domain-containing protein</fullName>
    </recommendedName>
</protein>
<keyword evidence="4" id="KW-0175">Coiled coil</keyword>
<feature type="domain" description="EF-hand" evidence="6">
    <location>
        <begin position="1319"/>
        <end position="1354"/>
    </location>
</feature>
<dbReference type="InterPro" id="IPR002048">
    <property type="entry name" value="EF_hand_dom"/>
</dbReference>
<dbReference type="PROSITE" id="PS00018">
    <property type="entry name" value="EF_HAND_1"/>
    <property type="match status" value="4"/>
</dbReference>
<dbReference type="Gene3D" id="1.10.238.10">
    <property type="entry name" value="EF-hand"/>
    <property type="match status" value="2"/>
</dbReference>
<dbReference type="Gene3D" id="2.130.10.10">
    <property type="entry name" value="YVTN repeat-like/Quinoprotein amine dehydrogenase"/>
    <property type="match status" value="3"/>
</dbReference>
<organism evidence="7 8">
    <name type="scientific">Aphanomyces euteiches</name>
    <dbReference type="NCBI Taxonomy" id="100861"/>
    <lineage>
        <taxon>Eukaryota</taxon>
        <taxon>Sar</taxon>
        <taxon>Stramenopiles</taxon>
        <taxon>Oomycota</taxon>
        <taxon>Saprolegniomycetes</taxon>
        <taxon>Saprolegniales</taxon>
        <taxon>Verrucalvaceae</taxon>
        <taxon>Aphanomyces</taxon>
    </lineage>
</organism>
<keyword evidence="8" id="KW-1185">Reference proteome</keyword>
<feature type="domain" description="EF-hand" evidence="6">
    <location>
        <begin position="1424"/>
        <end position="1459"/>
    </location>
</feature>
<dbReference type="Pfam" id="PF00400">
    <property type="entry name" value="WD40"/>
    <property type="match status" value="2"/>
</dbReference>
<evidence type="ECO:0000313" key="7">
    <source>
        <dbReference type="EMBL" id="KAF0724919.1"/>
    </source>
</evidence>
<dbReference type="SUPFAM" id="SSF47473">
    <property type="entry name" value="EF-hand"/>
    <property type="match status" value="2"/>
</dbReference>
<dbReference type="InterPro" id="IPR018247">
    <property type="entry name" value="EF_Hand_1_Ca_BS"/>
</dbReference>
<sequence>MDLMMRLKGREAFRAISEEFKTREEALGSEGLPLDDFVEIMLKALPPAQSIQEKEEAISGLIDLFNDIDINGDGTLEFSEFTSYCVDAGMVATRVKVAPLKYQYMKNKEYVDRTTQGVGIEKIKWFPELKRAIVVETKSNCVKVYTPDFKTVHEVYATTVSIPNPSGPILEENYPQRKMCATDVDLLVQDAEFIAQHKYLVVATSNLMLTFYDTDHYVYCMDNQTPVAQTMVRWCETANLLFTSGNNHVLYVWRVDAERASLFKTIMDHHDTILDVLAIPQYDVVVTCDLKHFIYLWDIQDCRPRGKLVGHIHGVRQMVFSSMNDMLLTAGFEFDAFGWDISSKQIVMTLSGHRAPLIGIQLARFHTERAMTADLHGVFKVWNIHRLNGTSAQVLESFSTIAHCRPRSFVTLFPRRDIVAGGSALHIFESIKIQKHDEIPIRAFYHHGSNQFLGVTETYVNMWDGSNGALIEEFTGLTQSTFLNCCQDSLSRKLITATENGEIEVYNSTNLARVRKSKGCIGRICALHYDSKNKLIIATTSQSLTEISTNVENNTSGTGGIHIFDDSTVGECVFVRSLTNIQVENSAFSFNASLVATVSNDACIRLWDYETLQLQATCLGQANKFHLVEFVDPYPVVLAADTSGTIMLFVISPCDSHAPGSLLHSFVNKSHSRSGKSCEEISVVTSMACLFDGEMNKHILVTGDENGVISLWNLSAILESFDIRPIPEGKLKHERRGYHCRCKFVRVYGDDFRSNSSIPKMDKNMARKEIKKLSKRPTRANIIPKNETQLDQTIKIARIGDTSAENLKSDLCDTLQLHSWIAHLDTIHSIQSHERPNILLSCSFDGVICVWDWQGNCLGHLTTNECSVNAQPWTFAPENLNRERERRAMIAQVMRKLELSTAERENIRNEKSKLDKLKINPLLQTFVEGKHTNERLSKKYTKVRKRLSAGSAHDHRRHLSLIQVGPLIPTQNTLQIGSDSENGSGNDGLDVGNINKTDRDTKVNVLTSSRARLDILQNHENLVARTDKMYPNYKTLLQEHNKPASIAQCERITDADINPSPFLRQKLGVSDVLTMNHSVFALRPNTAPASKVELPLCNSKQAKSTPNLERDSWQGKSSPSHPSGSTKMHEDGSMTLMEGAGQLSPAATAGKMKTINEIISKAVSPSTSIKSTSNLLDFDRMSLQEQMGLKERYLATQKRHDRVLDSIERQTLFAKTRSQLAAQKKLEKERRTKRYMAQKRRDGNSRIGSVLRHTSMLLSSQPTKIMSGAKTTDSVQRFGIYSIKEVMVIIRLFWSLDTDNSGTVCESELMEYRGYFEKMGYTDMSTMFQSIDSDGSGDVTLEELLRVCFMYATPTEIRDMVTLEKLGRAPAILTGDAALSPDQLADMREIFNVFDRDHSGTVSFEEVLEALHCKQDNIYEPSALSVVEIRNMYQAEDRDGNKELDFEEFVHLLRGLYGHTNNLWIE</sequence>
<keyword evidence="1" id="KW-0677">Repeat</keyword>
<dbReference type="EMBL" id="VJMJ01000254">
    <property type="protein sequence ID" value="KAF0724919.1"/>
    <property type="molecule type" value="Genomic_DNA"/>
</dbReference>
<evidence type="ECO:0000256" key="2">
    <source>
        <dbReference type="ARBA" id="ARBA00022837"/>
    </source>
</evidence>